<keyword evidence="3" id="KW-1185">Reference proteome</keyword>
<protein>
    <submittedName>
        <fullName evidence="2">Hemerythrin domain-containing protein</fullName>
    </submittedName>
</protein>
<dbReference type="EMBL" id="JAYGJQ010000001">
    <property type="protein sequence ID" value="MEA9355728.1"/>
    <property type="molecule type" value="Genomic_DNA"/>
</dbReference>
<name>A0ABU5VRQ8_9BACT</name>
<evidence type="ECO:0000313" key="3">
    <source>
        <dbReference type="Proteomes" id="UP001302274"/>
    </source>
</evidence>
<organism evidence="2 3">
    <name type="scientific">Bacteriovorax antarcticus</name>
    <dbReference type="NCBI Taxonomy" id="3088717"/>
    <lineage>
        <taxon>Bacteria</taxon>
        <taxon>Pseudomonadati</taxon>
        <taxon>Bdellovibrionota</taxon>
        <taxon>Bacteriovoracia</taxon>
        <taxon>Bacteriovoracales</taxon>
        <taxon>Bacteriovoracaceae</taxon>
        <taxon>Bacteriovorax</taxon>
    </lineage>
</organism>
<evidence type="ECO:0000259" key="1">
    <source>
        <dbReference type="Pfam" id="PF01814"/>
    </source>
</evidence>
<dbReference type="RefSeq" id="WP_323575357.1">
    <property type="nucleotide sequence ID" value="NZ_JAYGJQ010000001.1"/>
</dbReference>
<dbReference type="PANTHER" id="PTHR35585">
    <property type="entry name" value="HHE DOMAIN PROTEIN (AFU_ORTHOLOGUE AFUA_4G00730)"/>
    <property type="match status" value="1"/>
</dbReference>
<dbReference type="Pfam" id="PF01814">
    <property type="entry name" value="Hemerythrin"/>
    <property type="match status" value="1"/>
</dbReference>
<dbReference type="Proteomes" id="UP001302274">
    <property type="component" value="Unassembled WGS sequence"/>
</dbReference>
<gene>
    <name evidence="2" type="ORF">SHI21_05935</name>
</gene>
<comment type="caution">
    <text evidence="2">The sequence shown here is derived from an EMBL/GenBank/DDBJ whole genome shotgun (WGS) entry which is preliminary data.</text>
</comment>
<evidence type="ECO:0000313" key="2">
    <source>
        <dbReference type="EMBL" id="MEA9355728.1"/>
    </source>
</evidence>
<proteinExistence type="predicted"/>
<accession>A0ABU5VRQ8</accession>
<reference evidence="2 3" key="1">
    <citation type="submission" date="2023-11" db="EMBL/GenBank/DDBJ databases">
        <title>A Novel Polar Bacteriovorax (B. antarcticus) Isolated from the Biocrust in Antarctica.</title>
        <authorList>
            <person name="Mun W."/>
            <person name="Choi S.Y."/>
            <person name="Mitchell R.J."/>
        </authorList>
    </citation>
    <scope>NUCLEOTIDE SEQUENCE [LARGE SCALE GENOMIC DNA]</scope>
    <source>
        <strain evidence="2 3">PP10</strain>
    </source>
</reference>
<dbReference type="InterPro" id="IPR012312">
    <property type="entry name" value="Hemerythrin-like"/>
</dbReference>
<dbReference type="Gene3D" id="1.20.120.520">
    <property type="entry name" value="nmb1532 protein domain like"/>
    <property type="match status" value="1"/>
</dbReference>
<feature type="domain" description="Hemerythrin-like" evidence="1">
    <location>
        <begin position="16"/>
        <end position="136"/>
    </location>
</feature>
<dbReference type="PANTHER" id="PTHR35585:SF1">
    <property type="entry name" value="HHE DOMAIN PROTEIN (AFU_ORTHOLOGUE AFUA_4G00730)"/>
    <property type="match status" value="1"/>
</dbReference>
<sequence length="219" mass="25751">MTNISEEIAVDNSFNIIDILLIDHAYLKECIAVLTNDYANKNEKIFYARTFLDTLKKHSESEEKTVYESLSEMDELRMLILEGEAEHGMAKFKYEKLIPRLAKMKVLDDVTEAEIKVLAELVEHHIDDEETELFPKMRYNLDQGILNEIGFQFMILRQFTPQDLKDYPELQGQLYQQNFTEPKRSRKNIYQWSGNFVRKVNRYISSLVAQAPSLKNHIH</sequence>